<dbReference type="AlphaFoldDB" id="A0A166M9I9"/>
<sequence length="82" mass="8921">MLALRAMPNATAQAAAADLARTAQAVDWVAAACISCLLYDYTITLGQEIGRIWPSRMSLAKCLYFANRYVVSAMLVSVHALR</sequence>
<dbReference type="Pfam" id="PF20151">
    <property type="entry name" value="DUF6533"/>
    <property type="match status" value="1"/>
</dbReference>
<dbReference type="EMBL" id="KV417530">
    <property type="protein sequence ID" value="KZP23772.1"/>
    <property type="molecule type" value="Genomic_DNA"/>
</dbReference>
<accession>A0A166M9I9</accession>
<evidence type="ECO:0000313" key="3">
    <source>
        <dbReference type="Proteomes" id="UP000076532"/>
    </source>
</evidence>
<gene>
    <name evidence="2" type="ORF">FIBSPDRAFT_951681</name>
</gene>
<keyword evidence="3" id="KW-1185">Reference proteome</keyword>
<reference evidence="2 3" key="1">
    <citation type="journal article" date="2016" name="Mol. Biol. Evol.">
        <title>Comparative Genomics of Early-Diverging Mushroom-Forming Fungi Provides Insights into the Origins of Lignocellulose Decay Capabilities.</title>
        <authorList>
            <person name="Nagy L.G."/>
            <person name="Riley R."/>
            <person name="Tritt A."/>
            <person name="Adam C."/>
            <person name="Daum C."/>
            <person name="Floudas D."/>
            <person name="Sun H."/>
            <person name="Yadav J.S."/>
            <person name="Pangilinan J."/>
            <person name="Larsson K.H."/>
            <person name="Matsuura K."/>
            <person name="Barry K."/>
            <person name="Labutti K."/>
            <person name="Kuo R."/>
            <person name="Ohm R.A."/>
            <person name="Bhattacharya S.S."/>
            <person name="Shirouzu T."/>
            <person name="Yoshinaga Y."/>
            <person name="Martin F.M."/>
            <person name="Grigoriev I.V."/>
            <person name="Hibbett D.S."/>
        </authorList>
    </citation>
    <scope>NUCLEOTIDE SEQUENCE [LARGE SCALE GENOMIC DNA]</scope>
    <source>
        <strain evidence="2 3">CBS 109695</strain>
    </source>
</reference>
<proteinExistence type="predicted"/>
<feature type="domain" description="DUF6533" evidence="1">
    <location>
        <begin position="28"/>
        <end position="71"/>
    </location>
</feature>
<evidence type="ECO:0000259" key="1">
    <source>
        <dbReference type="Pfam" id="PF20151"/>
    </source>
</evidence>
<protein>
    <recommendedName>
        <fullName evidence="1">DUF6533 domain-containing protein</fullName>
    </recommendedName>
</protein>
<dbReference type="Proteomes" id="UP000076532">
    <property type="component" value="Unassembled WGS sequence"/>
</dbReference>
<evidence type="ECO:0000313" key="2">
    <source>
        <dbReference type="EMBL" id="KZP23772.1"/>
    </source>
</evidence>
<organism evidence="2 3">
    <name type="scientific">Athelia psychrophila</name>
    <dbReference type="NCBI Taxonomy" id="1759441"/>
    <lineage>
        <taxon>Eukaryota</taxon>
        <taxon>Fungi</taxon>
        <taxon>Dikarya</taxon>
        <taxon>Basidiomycota</taxon>
        <taxon>Agaricomycotina</taxon>
        <taxon>Agaricomycetes</taxon>
        <taxon>Agaricomycetidae</taxon>
        <taxon>Atheliales</taxon>
        <taxon>Atheliaceae</taxon>
        <taxon>Athelia</taxon>
    </lineage>
</organism>
<dbReference type="OrthoDB" id="3349377at2759"/>
<name>A0A166M9I9_9AGAM</name>
<dbReference type="InterPro" id="IPR045340">
    <property type="entry name" value="DUF6533"/>
</dbReference>